<dbReference type="EMBL" id="JBGGTQ010000001">
    <property type="protein sequence ID" value="MEZ0490943.1"/>
    <property type="molecule type" value="Genomic_DNA"/>
</dbReference>
<evidence type="ECO:0000259" key="1">
    <source>
        <dbReference type="Pfam" id="PF01261"/>
    </source>
</evidence>
<sequence length="259" mass="27488">MLTTGLCSVTFRQLEPPALLDLAAQAGLAAVEWGADVHVPAGDLAAARDVAARTADAGLLVASYGSYWRARPGDDVAEVLATAHALGAPRVRVWAGEAGSAAAREPADRRPVVRALAEAVRRADDLGLRIGTESHGGTLTDTTASTLQLLAEVDDLVGRPALTTYWQPTVDASDEEALGELGALVDRVSTVHAFSWGPGTRRNPLRAREALWTRVLTVLRGSGRDHDVLLEFVPDDDPGALEREARALREWLNAAPATR</sequence>
<keyword evidence="2" id="KW-0413">Isomerase</keyword>
<organism evidence="2 3">
    <name type="scientific">Kineococcus mangrovi</name>
    <dbReference type="NCBI Taxonomy" id="1660183"/>
    <lineage>
        <taxon>Bacteria</taxon>
        <taxon>Bacillati</taxon>
        <taxon>Actinomycetota</taxon>
        <taxon>Actinomycetes</taxon>
        <taxon>Kineosporiales</taxon>
        <taxon>Kineosporiaceae</taxon>
        <taxon>Kineococcus</taxon>
    </lineage>
</organism>
<accession>A0ABV4HWZ7</accession>
<keyword evidence="3" id="KW-1185">Reference proteome</keyword>
<reference evidence="2 3" key="1">
    <citation type="submission" date="2024-07" db="EMBL/GenBank/DDBJ databases">
        <authorList>
            <person name="Thanompreechachai J."/>
            <person name="Duangmal K."/>
        </authorList>
    </citation>
    <scope>NUCLEOTIDE SEQUENCE [LARGE SCALE GENOMIC DNA]</scope>
    <source>
        <strain evidence="2 3">TBRC 1896</strain>
    </source>
</reference>
<dbReference type="Pfam" id="PF01261">
    <property type="entry name" value="AP_endonuc_2"/>
    <property type="match status" value="1"/>
</dbReference>
<dbReference type="PANTHER" id="PTHR12110">
    <property type="entry name" value="HYDROXYPYRUVATE ISOMERASE"/>
    <property type="match status" value="1"/>
</dbReference>
<feature type="domain" description="Xylose isomerase-like TIM barrel" evidence="1">
    <location>
        <begin position="20"/>
        <end position="249"/>
    </location>
</feature>
<gene>
    <name evidence="2" type="ORF">AB2L28_01665</name>
</gene>
<dbReference type="SUPFAM" id="SSF51658">
    <property type="entry name" value="Xylose isomerase-like"/>
    <property type="match status" value="1"/>
</dbReference>
<dbReference type="InterPro" id="IPR036237">
    <property type="entry name" value="Xyl_isomerase-like_sf"/>
</dbReference>
<dbReference type="Gene3D" id="3.20.20.150">
    <property type="entry name" value="Divalent-metal-dependent TIM barrel enzymes"/>
    <property type="match status" value="1"/>
</dbReference>
<proteinExistence type="predicted"/>
<dbReference type="PANTHER" id="PTHR12110:SF41">
    <property type="entry name" value="INOSOSE DEHYDRATASE"/>
    <property type="match status" value="1"/>
</dbReference>
<evidence type="ECO:0000313" key="3">
    <source>
        <dbReference type="Proteomes" id="UP001566476"/>
    </source>
</evidence>
<comment type="caution">
    <text evidence="2">The sequence shown here is derived from an EMBL/GenBank/DDBJ whole genome shotgun (WGS) entry which is preliminary data.</text>
</comment>
<dbReference type="InterPro" id="IPR050312">
    <property type="entry name" value="IolE/XylAMocC-like"/>
</dbReference>
<dbReference type="InterPro" id="IPR013022">
    <property type="entry name" value="Xyl_isomerase-like_TIM-brl"/>
</dbReference>
<dbReference type="GO" id="GO:0016853">
    <property type="term" value="F:isomerase activity"/>
    <property type="evidence" value="ECO:0007669"/>
    <property type="project" value="UniProtKB-KW"/>
</dbReference>
<evidence type="ECO:0000313" key="2">
    <source>
        <dbReference type="EMBL" id="MEZ0490943.1"/>
    </source>
</evidence>
<protein>
    <submittedName>
        <fullName evidence="2">Sugar phosphate isomerase/epimerase family protein</fullName>
    </submittedName>
</protein>
<dbReference type="Proteomes" id="UP001566476">
    <property type="component" value="Unassembled WGS sequence"/>
</dbReference>
<dbReference type="RefSeq" id="WP_370716977.1">
    <property type="nucleotide sequence ID" value="NZ_JBGGTQ010000001.1"/>
</dbReference>
<name>A0ABV4HWZ7_9ACTN</name>